<evidence type="ECO:0000313" key="7">
    <source>
        <dbReference type="Proteomes" id="UP000199515"/>
    </source>
</evidence>
<dbReference type="RefSeq" id="WP_091287594.1">
    <property type="nucleotide sequence ID" value="NZ_FNON01000001.1"/>
</dbReference>
<feature type="domain" description="O-methyltransferase C-terminal" evidence="4">
    <location>
        <begin position="117"/>
        <end position="321"/>
    </location>
</feature>
<feature type="domain" description="O-methyltransferase dimerisation" evidence="5">
    <location>
        <begin position="17"/>
        <end position="91"/>
    </location>
</feature>
<dbReference type="Pfam" id="PF00891">
    <property type="entry name" value="Methyltransf_2"/>
    <property type="match status" value="1"/>
</dbReference>
<dbReference type="GO" id="GO:0046983">
    <property type="term" value="F:protein dimerization activity"/>
    <property type="evidence" value="ECO:0007669"/>
    <property type="project" value="InterPro"/>
</dbReference>
<dbReference type="GO" id="GO:0008171">
    <property type="term" value="F:O-methyltransferase activity"/>
    <property type="evidence" value="ECO:0007669"/>
    <property type="project" value="InterPro"/>
</dbReference>
<dbReference type="AlphaFoldDB" id="A0A1H2VSM8"/>
<dbReference type="PIRSF" id="PIRSF005739">
    <property type="entry name" value="O-mtase"/>
    <property type="match status" value="1"/>
</dbReference>
<dbReference type="InterPro" id="IPR016461">
    <property type="entry name" value="COMT-like"/>
</dbReference>
<dbReference type="STRING" id="589385.SAMN05421504_1011318"/>
<reference evidence="6 7" key="1">
    <citation type="submission" date="2016-10" db="EMBL/GenBank/DDBJ databases">
        <authorList>
            <person name="de Groot N.N."/>
        </authorList>
    </citation>
    <scope>NUCLEOTIDE SEQUENCE [LARGE SCALE GENOMIC DNA]</scope>
    <source>
        <strain evidence="6 7">CPCC 202699</strain>
    </source>
</reference>
<gene>
    <name evidence="6" type="ORF">SAMN05421504_1011318</name>
</gene>
<dbReference type="GO" id="GO:0032259">
    <property type="term" value="P:methylation"/>
    <property type="evidence" value="ECO:0007669"/>
    <property type="project" value="UniProtKB-KW"/>
</dbReference>
<dbReference type="PANTHER" id="PTHR43712">
    <property type="entry name" value="PUTATIVE (AFU_ORTHOLOGUE AFUA_4G14580)-RELATED"/>
    <property type="match status" value="1"/>
</dbReference>
<name>A0A1H2VSM8_9PSEU</name>
<dbReference type="OrthoDB" id="3804952at2"/>
<dbReference type="PANTHER" id="PTHR43712:SF2">
    <property type="entry name" value="O-METHYLTRANSFERASE CICE"/>
    <property type="match status" value="1"/>
</dbReference>
<evidence type="ECO:0000256" key="2">
    <source>
        <dbReference type="ARBA" id="ARBA00022679"/>
    </source>
</evidence>
<dbReference type="InterPro" id="IPR001077">
    <property type="entry name" value="COMT_C"/>
</dbReference>
<keyword evidence="2 6" id="KW-0808">Transferase</keyword>
<dbReference type="Gene3D" id="1.10.10.10">
    <property type="entry name" value="Winged helix-like DNA-binding domain superfamily/Winged helix DNA-binding domain"/>
    <property type="match status" value="1"/>
</dbReference>
<protein>
    <submittedName>
        <fullName evidence="6">C-methyltransferase</fullName>
    </submittedName>
</protein>
<keyword evidence="1 6" id="KW-0489">Methyltransferase</keyword>
<dbReference type="InterPro" id="IPR036388">
    <property type="entry name" value="WH-like_DNA-bd_sf"/>
</dbReference>
<evidence type="ECO:0000259" key="4">
    <source>
        <dbReference type="Pfam" id="PF00891"/>
    </source>
</evidence>
<dbReference type="EMBL" id="FNON01000001">
    <property type="protein sequence ID" value="SDW71276.1"/>
    <property type="molecule type" value="Genomic_DNA"/>
</dbReference>
<dbReference type="PROSITE" id="PS51683">
    <property type="entry name" value="SAM_OMT_II"/>
    <property type="match status" value="1"/>
</dbReference>
<organism evidence="6 7">
    <name type="scientific">Amycolatopsis xylanica</name>
    <dbReference type="NCBI Taxonomy" id="589385"/>
    <lineage>
        <taxon>Bacteria</taxon>
        <taxon>Bacillati</taxon>
        <taxon>Actinomycetota</taxon>
        <taxon>Actinomycetes</taxon>
        <taxon>Pseudonocardiales</taxon>
        <taxon>Pseudonocardiaceae</taxon>
        <taxon>Amycolatopsis</taxon>
    </lineage>
</organism>
<evidence type="ECO:0000256" key="1">
    <source>
        <dbReference type="ARBA" id="ARBA00022603"/>
    </source>
</evidence>
<dbReference type="Pfam" id="PF08100">
    <property type="entry name" value="Dimerisation"/>
    <property type="match status" value="1"/>
</dbReference>
<dbReference type="SUPFAM" id="SSF53335">
    <property type="entry name" value="S-adenosyl-L-methionine-dependent methyltransferases"/>
    <property type="match status" value="1"/>
</dbReference>
<evidence type="ECO:0000256" key="3">
    <source>
        <dbReference type="ARBA" id="ARBA00022691"/>
    </source>
</evidence>
<accession>A0A1H2VSM8</accession>
<evidence type="ECO:0000259" key="5">
    <source>
        <dbReference type="Pfam" id="PF08100"/>
    </source>
</evidence>
<dbReference type="Gene3D" id="1.10.287.1350">
    <property type="match status" value="1"/>
</dbReference>
<keyword evidence="3" id="KW-0949">S-adenosyl-L-methionine</keyword>
<dbReference type="InterPro" id="IPR036390">
    <property type="entry name" value="WH_DNA-bd_sf"/>
</dbReference>
<dbReference type="SUPFAM" id="SSF46785">
    <property type="entry name" value="Winged helix' DNA-binding domain"/>
    <property type="match status" value="1"/>
</dbReference>
<keyword evidence="7" id="KW-1185">Reference proteome</keyword>
<sequence length="344" mass="36844">MENTETVVPEAVLRMRELAHSAVCAAAIRAAARLGVPDALGDTPATAAALASEVDADADALARLLRALSSYGVFAEEPDGRFAHTTMSRLLREDAPRGLKYNALWATEPWSWEVLPRLEEAVRTGKGVFEGLHGKQFFDYLHDGVPESAEVFDKAMTQSSLLSARAIADALDLGGVTTVADIAGGQGRVLATLLERHPSLRGILFDLPEVVAGADPRLREGGAFGGRVRLVGGDCRRSVPGDADVYLLKNILEMDDERTVEILRTVAAAGRPGSRVVVLENLIDGSPELKFTTAMDLLLLLNVGGRKHTKDGLVALMEKAGLVVGECRAVNSYLHLFESTIPRS</sequence>
<proteinExistence type="predicted"/>
<dbReference type="Gene3D" id="3.40.50.150">
    <property type="entry name" value="Vaccinia Virus protein VP39"/>
    <property type="match status" value="1"/>
</dbReference>
<evidence type="ECO:0000313" key="6">
    <source>
        <dbReference type="EMBL" id="SDW71276.1"/>
    </source>
</evidence>
<dbReference type="InterPro" id="IPR012967">
    <property type="entry name" value="COMT_dimerisation"/>
</dbReference>
<dbReference type="InterPro" id="IPR029063">
    <property type="entry name" value="SAM-dependent_MTases_sf"/>
</dbReference>
<dbReference type="Proteomes" id="UP000199515">
    <property type="component" value="Unassembled WGS sequence"/>
</dbReference>